<dbReference type="Gene3D" id="2.60.40.10">
    <property type="entry name" value="Immunoglobulins"/>
    <property type="match status" value="1"/>
</dbReference>
<dbReference type="SUPFAM" id="SSF48726">
    <property type="entry name" value="Immunoglobulin"/>
    <property type="match status" value="1"/>
</dbReference>
<evidence type="ECO:0000256" key="1">
    <source>
        <dbReference type="SAM" id="Phobius"/>
    </source>
</evidence>
<dbReference type="InterPro" id="IPR013783">
    <property type="entry name" value="Ig-like_fold"/>
</dbReference>
<proteinExistence type="predicted"/>
<feature type="chain" id="PRO_5041672468" description="Immunoglobulin domain-containing protein" evidence="2">
    <location>
        <begin position="22"/>
        <end position="169"/>
    </location>
</feature>
<keyword evidence="1" id="KW-0812">Transmembrane</keyword>
<feature type="transmembrane region" description="Helical" evidence="1">
    <location>
        <begin position="139"/>
        <end position="160"/>
    </location>
</feature>
<keyword evidence="1" id="KW-1133">Transmembrane helix</keyword>
<keyword evidence="1" id="KW-0472">Membrane</keyword>
<comment type="caution">
    <text evidence="4">The sequence shown here is derived from an EMBL/GenBank/DDBJ whole genome shotgun (WGS) entry which is preliminary data.</text>
</comment>
<dbReference type="AlphaFoldDB" id="A0AA88N8V8"/>
<reference evidence="4" key="1">
    <citation type="submission" date="2023-08" db="EMBL/GenBank/DDBJ databases">
        <title>Pelteobagrus vachellii genome.</title>
        <authorList>
            <person name="Liu H."/>
        </authorList>
    </citation>
    <scope>NUCLEOTIDE SEQUENCE</scope>
    <source>
        <strain evidence="4">PRFRI_2022a</strain>
        <tissue evidence="4">Muscle</tissue>
    </source>
</reference>
<evidence type="ECO:0000259" key="3">
    <source>
        <dbReference type="SMART" id="SM00409"/>
    </source>
</evidence>
<organism evidence="4 5">
    <name type="scientific">Tachysurus vachellii</name>
    <name type="common">Darkbarbel catfish</name>
    <name type="synonym">Pelteobagrus vachellii</name>
    <dbReference type="NCBI Taxonomy" id="175792"/>
    <lineage>
        <taxon>Eukaryota</taxon>
        <taxon>Metazoa</taxon>
        <taxon>Chordata</taxon>
        <taxon>Craniata</taxon>
        <taxon>Vertebrata</taxon>
        <taxon>Euteleostomi</taxon>
        <taxon>Actinopterygii</taxon>
        <taxon>Neopterygii</taxon>
        <taxon>Teleostei</taxon>
        <taxon>Ostariophysi</taxon>
        <taxon>Siluriformes</taxon>
        <taxon>Bagridae</taxon>
        <taxon>Tachysurus</taxon>
    </lineage>
</organism>
<keyword evidence="5" id="KW-1185">Reference proteome</keyword>
<sequence>MLLSWVLTLTVVLAFPLKASGSIEQKRVKLGDPVTLRCNISLHHEIFWLRVSMMERPRIIMVSRLKNDGELTEVLNYDRTHYEGCLMDRFFGLRIFSVLKSDLGSYYCGIVEGKRMEFEDGVHLHAFSSPVPDERQSSYPVFATILGVGLLMMVMVVFIVQMMTCRKNN</sequence>
<evidence type="ECO:0000256" key="2">
    <source>
        <dbReference type="SAM" id="SignalP"/>
    </source>
</evidence>
<protein>
    <recommendedName>
        <fullName evidence="3">Immunoglobulin domain-containing protein</fullName>
    </recommendedName>
</protein>
<dbReference type="EMBL" id="JAVHJS010000007">
    <property type="protein sequence ID" value="KAK2852522.1"/>
    <property type="molecule type" value="Genomic_DNA"/>
</dbReference>
<evidence type="ECO:0000313" key="5">
    <source>
        <dbReference type="Proteomes" id="UP001187315"/>
    </source>
</evidence>
<dbReference type="SMART" id="SM00409">
    <property type="entry name" value="IG"/>
    <property type="match status" value="1"/>
</dbReference>
<dbReference type="Proteomes" id="UP001187315">
    <property type="component" value="Unassembled WGS sequence"/>
</dbReference>
<gene>
    <name evidence="4" type="ORF">Q7C36_007723</name>
</gene>
<evidence type="ECO:0000313" key="4">
    <source>
        <dbReference type="EMBL" id="KAK2852522.1"/>
    </source>
</evidence>
<keyword evidence="2" id="KW-0732">Signal</keyword>
<feature type="domain" description="Immunoglobulin" evidence="3">
    <location>
        <begin position="23"/>
        <end position="127"/>
    </location>
</feature>
<feature type="signal peptide" evidence="2">
    <location>
        <begin position="1"/>
        <end position="21"/>
    </location>
</feature>
<name>A0AA88N8V8_TACVA</name>
<dbReference type="InterPro" id="IPR003599">
    <property type="entry name" value="Ig_sub"/>
</dbReference>
<accession>A0AA88N8V8</accession>
<dbReference type="InterPro" id="IPR036179">
    <property type="entry name" value="Ig-like_dom_sf"/>
</dbReference>